<sequence>MQVYCDQRNRGTNPIARWSTREANDCFVISREGGFDKQGRALPDMTVLKICYQEHNWQLFVPHAQGGWVPYAPKPQVEHLEQIFEELDQAPLHIHW</sequence>
<protein>
    <recommendedName>
        <fullName evidence="2">DUF3024 domain-containing protein</fullName>
    </recommendedName>
</protein>
<dbReference type="EMBL" id="UOFK01000041">
    <property type="protein sequence ID" value="VAW73779.1"/>
    <property type="molecule type" value="Genomic_DNA"/>
</dbReference>
<evidence type="ECO:0008006" key="2">
    <source>
        <dbReference type="Google" id="ProtNLM"/>
    </source>
</evidence>
<dbReference type="AlphaFoldDB" id="A0A3B0YHW8"/>
<accession>A0A3B0YHW8</accession>
<name>A0A3B0YHW8_9ZZZZ</name>
<organism evidence="1">
    <name type="scientific">hydrothermal vent metagenome</name>
    <dbReference type="NCBI Taxonomy" id="652676"/>
    <lineage>
        <taxon>unclassified sequences</taxon>
        <taxon>metagenomes</taxon>
        <taxon>ecological metagenomes</taxon>
    </lineage>
</organism>
<gene>
    <name evidence="1" type="ORF">MNBD_GAMMA13-521</name>
</gene>
<dbReference type="Pfam" id="PF11225">
    <property type="entry name" value="DUF3024"/>
    <property type="match status" value="1"/>
</dbReference>
<dbReference type="InterPro" id="IPR021388">
    <property type="entry name" value="DUF3024"/>
</dbReference>
<evidence type="ECO:0000313" key="1">
    <source>
        <dbReference type="EMBL" id="VAW73779.1"/>
    </source>
</evidence>
<reference evidence="1" key="1">
    <citation type="submission" date="2018-06" db="EMBL/GenBank/DDBJ databases">
        <authorList>
            <person name="Zhirakovskaya E."/>
        </authorList>
    </citation>
    <scope>NUCLEOTIDE SEQUENCE</scope>
</reference>
<proteinExistence type="predicted"/>